<protein>
    <submittedName>
        <fullName evidence="4">TetR family transcriptional regulator</fullName>
    </submittedName>
</protein>
<keyword evidence="5" id="KW-1185">Reference proteome</keyword>
<keyword evidence="1 2" id="KW-0238">DNA-binding</keyword>
<reference evidence="4 5" key="1">
    <citation type="submission" date="2022-11" db="EMBL/GenBank/DDBJ databases">
        <title>Draft genome sequence of Saccharopolyspora sp. WRP15-2 isolated from rhizosphere soils of wild rice in Thailand.</title>
        <authorList>
            <person name="Duangmal K."/>
            <person name="Kammanee S."/>
            <person name="Muangham S."/>
        </authorList>
    </citation>
    <scope>NUCLEOTIDE SEQUENCE [LARGE SCALE GENOMIC DNA]</scope>
    <source>
        <strain evidence="4 5">WRP15-2</strain>
    </source>
</reference>
<dbReference type="EMBL" id="JAQGLA010000017">
    <property type="protein sequence ID" value="MDA3626615.1"/>
    <property type="molecule type" value="Genomic_DNA"/>
</dbReference>
<dbReference type="Gene3D" id="1.10.357.10">
    <property type="entry name" value="Tetracycline Repressor, domain 2"/>
    <property type="match status" value="1"/>
</dbReference>
<dbReference type="PANTHER" id="PTHR30055:SF200">
    <property type="entry name" value="HTH-TYPE TRANSCRIPTIONAL REPRESSOR BDCR"/>
    <property type="match status" value="1"/>
</dbReference>
<evidence type="ECO:0000259" key="3">
    <source>
        <dbReference type="PROSITE" id="PS50977"/>
    </source>
</evidence>
<dbReference type="PROSITE" id="PS50977">
    <property type="entry name" value="HTH_TETR_2"/>
    <property type="match status" value="1"/>
</dbReference>
<dbReference type="PROSITE" id="PS01081">
    <property type="entry name" value="HTH_TETR_1"/>
    <property type="match status" value="1"/>
</dbReference>
<sequence>MAEQQAVQRRRGRGGRERVLAAATALFEAQGINTTSMEQVAAAAPVSKRTLYAHFPTKDDLVVSYLRDLVESGRTLEGVLERADLPPEERVLALFEAPDDVDPIRGCPFIDAAAEFPDPTSPVHEFAAEQKRRLLTHLTDLTSALGAANPRSLAEQLAVLVDGAASRSMVLNDANCAQHAKAAARALLAAATPDHREPG</sequence>
<dbReference type="InterPro" id="IPR009057">
    <property type="entry name" value="Homeodomain-like_sf"/>
</dbReference>
<dbReference type="PRINTS" id="PR00455">
    <property type="entry name" value="HTHTETR"/>
</dbReference>
<dbReference type="SUPFAM" id="SSF46689">
    <property type="entry name" value="Homeodomain-like"/>
    <property type="match status" value="1"/>
</dbReference>
<evidence type="ECO:0000256" key="2">
    <source>
        <dbReference type="PROSITE-ProRule" id="PRU00335"/>
    </source>
</evidence>
<evidence type="ECO:0000313" key="5">
    <source>
        <dbReference type="Proteomes" id="UP001210380"/>
    </source>
</evidence>
<dbReference type="PANTHER" id="PTHR30055">
    <property type="entry name" value="HTH-TYPE TRANSCRIPTIONAL REGULATOR RUTR"/>
    <property type="match status" value="1"/>
</dbReference>
<name>A0ABT4UY54_9PSEU</name>
<dbReference type="InterPro" id="IPR001647">
    <property type="entry name" value="HTH_TetR"/>
</dbReference>
<gene>
    <name evidence="4" type="ORF">OU415_14305</name>
</gene>
<proteinExistence type="predicted"/>
<evidence type="ECO:0000313" key="4">
    <source>
        <dbReference type="EMBL" id="MDA3626615.1"/>
    </source>
</evidence>
<dbReference type="InterPro" id="IPR023772">
    <property type="entry name" value="DNA-bd_HTH_TetR-type_CS"/>
</dbReference>
<feature type="domain" description="HTH tetR-type" evidence="3">
    <location>
        <begin position="13"/>
        <end position="73"/>
    </location>
</feature>
<accession>A0ABT4UY54</accession>
<dbReference type="InterPro" id="IPR036271">
    <property type="entry name" value="Tet_transcr_reg_TetR-rel_C_sf"/>
</dbReference>
<dbReference type="InterPro" id="IPR050109">
    <property type="entry name" value="HTH-type_TetR-like_transc_reg"/>
</dbReference>
<dbReference type="RefSeq" id="WP_270949219.1">
    <property type="nucleotide sequence ID" value="NZ_JAQGLA010000017.1"/>
</dbReference>
<dbReference type="Pfam" id="PF00440">
    <property type="entry name" value="TetR_N"/>
    <property type="match status" value="1"/>
</dbReference>
<dbReference type="SUPFAM" id="SSF48498">
    <property type="entry name" value="Tetracyclin repressor-like, C-terminal domain"/>
    <property type="match status" value="1"/>
</dbReference>
<feature type="DNA-binding region" description="H-T-H motif" evidence="2">
    <location>
        <begin position="36"/>
        <end position="55"/>
    </location>
</feature>
<dbReference type="Proteomes" id="UP001210380">
    <property type="component" value="Unassembled WGS sequence"/>
</dbReference>
<organism evidence="4 5">
    <name type="scientific">Saccharopolyspora oryzae</name>
    <dbReference type="NCBI Taxonomy" id="2997343"/>
    <lineage>
        <taxon>Bacteria</taxon>
        <taxon>Bacillati</taxon>
        <taxon>Actinomycetota</taxon>
        <taxon>Actinomycetes</taxon>
        <taxon>Pseudonocardiales</taxon>
        <taxon>Pseudonocardiaceae</taxon>
        <taxon>Saccharopolyspora</taxon>
    </lineage>
</organism>
<evidence type="ECO:0000256" key="1">
    <source>
        <dbReference type="ARBA" id="ARBA00023125"/>
    </source>
</evidence>
<comment type="caution">
    <text evidence="4">The sequence shown here is derived from an EMBL/GenBank/DDBJ whole genome shotgun (WGS) entry which is preliminary data.</text>
</comment>